<evidence type="ECO:0000256" key="6">
    <source>
        <dbReference type="ARBA" id="ARBA00022837"/>
    </source>
</evidence>
<dbReference type="Gene3D" id="1.20.120.350">
    <property type="entry name" value="Voltage-gated potassium channels. Chain C"/>
    <property type="match status" value="1"/>
</dbReference>
<keyword evidence="8" id="KW-0630">Potassium</keyword>
<evidence type="ECO:0000256" key="3">
    <source>
        <dbReference type="ARBA" id="ARBA00022538"/>
    </source>
</evidence>
<organism evidence="16 17">
    <name type="scientific">Cymbomonas tetramitiformis</name>
    <dbReference type="NCBI Taxonomy" id="36881"/>
    <lineage>
        <taxon>Eukaryota</taxon>
        <taxon>Viridiplantae</taxon>
        <taxon>Chlorophyta</taxon>
        <taxon>Pyramimonadophyceae</taxon>
        <taxon>Pyramimonadales</taxon>
        <taxon>Pyramimonadaceae</taxon>
        <taxon>Cymbomonas</taxon>
    </lineage>
</organism>
<sequence length="765" mass="84895">MPDETRESDMNYLEGMTEAEERAEAERKLLVQQASLATANQVDDSIYVQKTVMEIHIHSDLEEECFLVPAQHVISAKERARVYNHIDLVGKGFLGRADIYELLSHNRAATNDFMAQFDPSGDGVITREEFWDVIELAISKLRPLSTCERVYLTFANQTSSKLAYHASVVIMLLIVVSSVNFILETLPQFNYTDEDDPSAEPKPHYLFFYIECVCIAVFTVEYCARLFTVWAVRDWSEYCMKLETVNRRRVSICVGDQLVMQIDQKLKKLSSQRSVKLSSSEGSVARTEKSGLVKLIEFSTDVMNIVDFVAIAPFYVEVGAGAGAGGLSFLRVLRLARVFRIFKMGKYNQGMQLFGQVIKQSLPAMYILGFFALLGTILFGSMIFFAEAGDWTFNTDYPDGAYIRPNVLGDGDEKTPFTSIPSSFWWVLVTSTTVGYGDYYPTTAAGKLVGTICMLSGVLVLALPITIIGANFANEYANVEEQKKRTLQEATLRNSREKCWREGRYEELLRQGVIDVPDVPEEVQQEWRNLASIRMSQDQDPVRKEPAKKSDIGQKDPDLSKQNERRRELLDTANRLSVRLLDKAKLSQARGPLSSEIKKITQLLNDHGKLPWGGRCELALSLVLGALATEPEKEAEEFRVEFLEFLFAATQISQVLKEDSTVSKSRAMDGPSPLPGSAVTLETVKEAPSAGTKNTDLPPLQGVSKGDATEALCPKPTLSPPPKPTLSPGVSLVSSNGPSQPPPTSPVEDCKEEAASPPISGVPAW</sequence>
<dbReference type="Gene3D" id="1.10.238.10">
    <property type="entry name" value="EF-hand"/>
    <property type="match status" value="1"/>
</dbReference>
<dbReference type="GO" id="GO:0001508">
    <property type="term" value="P:action potential"/>
    <property type="evidence" value="ECO:0007669"/>
    <property type="project" value="TreeGrafter"/>
</dbReference>
<name>A0AAE0GUM3_9CHLO</name>
<evidence type="ECO:0000313" key="16">
    <source>
        <dbReference type="EMBL" id="KAK3284488.1"/>
    </source>
</evidence>
<evidence type="ECO:0000259" key="15">
    <source>
        <dbReference type="PROSITE" id="PS50222"/>
    </source>
</evidence>
<evidence type="ECO:0000256" key="1">
    <source>
        <dbReference type="ARBA" id="ARBA00004141"/>
    </source>
</evidence>
<feature type="domain" description="EF-hand" evidence="15">
    <location>
        <begin position="105"/>
        <end position="140"/>
    </location>
</feature>
<dbReference type="InterPro" id="IPR018247">
    <property type="entry name" value="EF_Hand_1_Ca_BS"/>
</dbReference>
<keyword evidence="10" id="KW-0406">Ion transport</keyword>
<evidence type="ECO:0000256" key="5">
    <source>
        <dbReference type="ARBA" id="ARBA00022826"/>
    </source>
</evidence>
<evidence type="ECO:0000256" key="4">
    <source>
        <dbReference type="ARBA" id="ARBA00022692"/>
    </source>
</evidence>
<comment type="subcellular location">
    <subcellularLocation>
        <location evidence="1">Membrane</location>
        <topology evidence="1">Multi-pass membrane protein</topology>
    </subcellularLocation>
</comment>
<evidence type="ECO:0000256" key="8">
    <source>
        <dbReference type="ARBA" id="ARBA00022958"/>
    </source>
</evidence>
<evidence type="ECO:0000256" key="7">
    <source>
        <dbReference type="ARBA" id="ARBA00022882"/>
    </source>
</evidence>
<keyword evidence="5" id="KW-0631">Potassium channel</keyword>
<dbReference type="PANTHER" id="PTHR11537">
    <property type="entry name" value="VOLTAGE-GATED POTASSIUM CHANNEL"/>
    <property type="match status" value="1"/>
</dbReference>
<dbReference type="GO" id="GO:0005249">
    <property type="term" value="F:voltage-gated potassium channel activity"/>
    <property type="evidence" value="ECO:0007669"/>
    <property type="project" value="InterPro"/>
</dbReference>
<dbReference type="PROSITE" id="PS50222">
    <property type="entry name" value="EF_HAND_2"/>
    <property type="match status" value="1"/>
</dbReference>
<evidence type="ECO:0000256" key="2">
    <source>
        <dbReference type="ARBA" id="ARBA00022448"/>
    </source>
</evidence>
<keyword evidence="11 14" id="KW-0472">Membrane</keyword>
<dbReference type="InterPro" id="IPR005821">
    <property type="entry name" value="Ion_trans_dom"/>
</dbReference>
<evidence type="ECO:0000256" key="12">
    <source>
        <dbReference type="ARBA" id="ARBA00023303"/>
    </source>
</evidence>
<evidence type="ECO:0000256" key="14">
    <source>
        <dbReference type="SAM" id="Phobius"/>
    </source>
</evidence>
<keyword evidence="7" id="KW-0851">Voltage-gated channel</keyword>
<accession>A0AAE0GUM3</accession>
<keyword evidence="2" id="KW-0813">Transport</keyword>
<keyword evidence="17" id="KW-1185">Reference proteome</keyword>
<dbReference type="GO" id="GO:0008076">
    <property type="term" value="C:voltage-gated potassium channel complex"/>
    <property type="evidence" value="ECO:0007669"/>
    <property type="project" value="InterPro"/>
</dbReference>
<keyword evidence="9 14" id="KW-1133">Transmembrane helix</keyword>
<evidence type="ECO:0000256" key="11">
    <source>
        <dbReference type="ARBA" id="ARBA00023136"/>
    </source>
</evidence>
<protein>
    <recommendedName>
        <fullName evidence="15">EF-hand domain-containing protein</fullName>
    </recommendedName>
</protein>
<dbReference type="Pfam" id="PF00520">
    <property type="entry name" value="Ion_trans"/>
    <property type="match status" value="1"/>
</dbReference>
<keyword evidence="3" id="KW-0633">Potassium transport</keyword>
<dbReference type="PRINTS" id="PR00169">
    <property type="entry name" value="KCHANNEL"/>
</dbReference>
<keyword evidence="4 14" id="KW-0812">Transmembrane</keyword>
<dbReference type="InterPro" id="IPR027359">
    <property type="entry name" value="Volt_channel_dom_sf"/>
</dbReference>
<dbReference type="Proteomes" id="UP001190700">
    <property type="component" value="Unassembled WGS sequence"/>
</dbReference>
<feature type="region of interest" description="Disordered" evidence="13">
    <location>
        <begin position="686"/>
        <end position="765"/>
    </location>
</feature>
<evidence type="ECO:0000256" key="9">
    <source>
        <dbReference type="ARBA" id="ARBA00022989"/>
    </source>
</evidence>
<keyword evidence="12" id="KW-0407">Ion channel</keyword>
<dbReference type="Gene3D" id="1.10.287.70">
    <property type="match status" value="1"/>
</dbReference>
<feature type="region of interest" description="Disordered" evidence="13">
    <location>
        <begin position="534"/>
        <end position="567"/>
    </location>
</feature>
<feature type="transmembrane region" description="Helical" evidence="14">
    <location>
        <begin position="452"/>
        <end position="473"/>
    </location>
</feature>
<dbReference type="PANTHER" id="PTHR11537:SF254">
    <property type="entry name" value="POTASSIUM VOLTAGE-GATED CHANNEL PROTEIN SHAB"/>
    <property type="match status" value="1"/>
</dbReference>
<dbReference type="GO" id="GO:0005509">
    <property type="term" value="F:calcium ion binding"/>
    <property type="evidence" value="ECO:0007669"/>
    <property type="project" value="InterPro"/>
</dbReference>
<reference evidence="16 17" key="1">
    <citation type="journal article" date="2015" name="Genome Biol. Evol.">
        <title>Comparative Genomics of a Bacterivorous Green Alga Reveals Evolutionary Causalities and Consequences of Phago-Mixotrophic Mode of Nutrition.</title>
        <authorList>
            <person name="Burns J.A."/>
            <person name="Paasch A."/>
            <person name="Narechania A."/>
            <person name="Kim E."/>
        </authorList>
    </citation>
    <scope>NUCLEOTIDE SEQUENCE [LARGE SCALE GENOMIC DNA]</scope>
    <source>
        <strain evidence="16 17">PLY_AMNH</strain>
    </source>
</reference>
<evidence type="ECO:0000256" key="13">
    <source>
        <dbReference type="SAM" id="MobiDB-lite"/>
    </source>
</evidence>
<dbReference type="InterPro" id="IPR011992">
    <property type="entry name" value="EF-hand-dom_pair"/>
</dbReference>
<feature type="transmembrane region" description="Helical" evidence="14">
    <location>
        <begin position="162"/>
        <end position="183"/>
    </location>
</feature>
<keyword evidence="6" id="KW-0106">Calcium</keyword>
<dbReference type="SUPFAM" id="SSF81324">
    <property type="entry name" value="Voltage-gated potassium channels"/>
    <property type="match status" value="1"/>
</dbReference>
<feature type="compositionally biased region" description="Basic and acidic residues" evidence="13">
    <location>
        <begin position="540"/>
        <end position="567"/>
    </location>
</feature>
<dbReference type="InterPro" id="IPR028325">
    <property type="entry name" value="VG_K_chnl"/>
</dbReference>
<comment type="caution">
    <text evidence="16">The sequence shown here is derived from an EMBL/GenBank/DDBJ whole genome shotgun (WGS) entry which is preliminary data.</text>
</comment>
<proteinExistence type="predicted"/>
<dbReference type="SUPFAM" id="SSF47473">
    <property type="entry name" value="EF-hand"/>
    <property type="match status" value="1"/>
</dbReference>
<feature type="transmembrane region" description="Helical" evidence="14">
    <location>
        <begin position="364"/>
        <end position="386"/>
    </location>
</feature>
<dbReference type="PROSITE" id="PS00018">
    <property type="entry name" value="EF_HAND_1"/>
    <property type="match status" value="1"/>
</dbReference>
<gene>
    <name evidence="16" type="ORF">CYMTET_7857</name>
</gene>
<evidence type="ECO:0000313" key="17">
    <source>
        <dbReference type="Proteomes" id="UP001190700"/>
    </source>
</evidence>
<dbReference type="AlphaFoldDB" id="A0AAE0GUM3"/>
<evidence type="ECO:0000256" key="10">
    <source>
        <dbReference type="ARBA" id="ARBA00023065"/>
    </source>
</evidence>
<dbReference type="InterPro" id="IPR002048">
    <property type="entry name" value="EF_hand_dom"/>
</dbReference>
<dbReference type="EMBL" id="LGRX02002267">
    <property type="protein sequence ID" value="KAK3284488.1"/>
    <property type="molecule type" value="Genomic_DNA"/>
</dbReference>
<feature type="transmembrane region" description="Helical" evidence="14">
    <location>
        <begin position="203"/>
        <end position="224"/>
    </location>
</feature>